<gene>
    <name evidence="3" type="ORF">JK636_23275</name>
</gene>
<keyword evidence="1" id="KW-0378">Hydrolase</keyword>
<dbReference type="RefSeq" id="WP_202751392.1">
    <property type="nucleotide sequence ID" value="NZ_JAESWC010000025.1"/>
</dbReference>
<dbReference type="Gene3D" id="3.20.20.70">
    <property type="entry name" value="Aldolase class I"/>
    <property type="match status" value="1"/>
</dbReference>
<keyword evidence="4" id="KW-1185">Reference proteome</keyword>
<dbReference type="CDD" id="cd14791">
    <property type="entry name" value="GH36"/>
    <property type="match status" value="1"/>
</dbReference>
<name>A0ABS1TJ93_9CLOT</name>
<keyword evidence="2" id="KW-0326">Glycosidase</keyword>
<reference evidence="3 4" key="1">
    <citation type="submission" date="2021-01" db="EMBL/GenBank/DDBJ databases">
        <title>Genome public.</title>
        <authorList>
            <person name="Liu C."/>
            <person name="Sun Q."/>
        </authorList>
    </citation>
    <scope>NUCLEOTIDE SEQUENCE [LARGE SCALE GENOMIC DNA]</scope>
    <source>
        <strain evidence="3 4">YIM B02515</strain>
    </source>
</reference>
<dbReference type="PANTHER" id="PTHR43053:SF3">
    <property type="entry name" value="ALPHA-GALACTOSIDASE C-RELATED"/>
    <property type="match status" value="1"/>
</dbReference>
<protein>
    <submittedName>
        <fullName evidence="3">Alpha-galactosidase</fullName>
    </submittedName>
</protein>
<dbReference type="InterPro" id="IPR002252">
    <property type="entry name" value="Glyco_hydro_36"/>
</dbReference>
<dbReference type="SUPFAM" id="SSF51445">
    <property type="entry name" value="(Trans)glycosidases"/>
    <property type="match status" value="1"/>
</dbReference>
<comment type="caution">
    <text evidence="3">The sequence shown here is derived from an EMBL/GenBank/DDBJ whole genome shotgun (WGS) entry which is preliminary data.</text>
</comment>
<dbReference type="Proteomes" id="UP000632377">
    <property type="component" value="Unassembled WGS sequence"/>
</dbReference>
<evidence type="ECO:0000313" key="3">
    <source>
        <dbReference type="EMBL" id="MBL4938631.1"/>
    </source>
</evidence>
<dbReference type="EMBL" id="JAESWC010000025">
    <property type="protein sequence ID" value="MBL4938631.1"/>
    <property type="molecule type" value="Genomic_DNA"/>
</dbReference>
<evidence type="ECO:0000256" key="2">
    <source>
        <dbReference type="ARBA" id="ARBA00023295"/>
    </source>
</evidence>
<evidence type="ECO:0000313" key="4">
    <source>
        <dbReference type="Proteomes" id="UP000632377"/>
    </source>
</evidence>
<dbReference type="Pfam" id="PF02065">
    <property type="entry name" value="Melibiase"/>
    <property type="match status" value="1"/>
</dbReference>
<organism evidence="3 4">
    <name type="scientific">Clostridium rhizosphaerae</name>
    <dbReference type="NCBI Taxonomy" id="2803861"/>
    <lineage>
        <taxon>Bacteria</taxon>
        <taxon>Bacillati</taxon>
        <taxon>Bacillota</taxon>
        <taxon>Clostridia</taxon>
        <taxon>Eubacteriales</taxon>
        <taxon>Clostridiaceae</taxon>
        <taxon>Clostridium</taxon>
    </lineage>
</organism>
<dbReference type="PANTHER" id="PTHR43053">
    <property type="entry name" value="GLYCOSIDASE FAMILY 31"/>
    <property type="match status" value="1"/>
</dbReference>
<accession>A0ABS1TJ93</accession>
<dbReference type="InterPro" id="IPR017853">
    <property type="entry name" value="GH"/>
</dbReference>
<dbReference type="InterPro" id="IPR013785">
    <property type="entry name" value="Aldolase_TIM"/>
</dbReference>
<proteinExistence type="predicted"/>
<evidence type="ECO:0000256" key="1">
    <source>
        <dbReference type="ARBA" id="ARBA00022801"/>
    </source>
</evidence>
<sequence length="587" mass="68479">MKEIKSNYRIIRIDGADDLNLNIVSEKLEEGLESIKFKITSENPIYMPKVTISWKQPIIDIHSYWYPTAFRNKAFHADWARGFFSKATISAPVSCLYNANGQNRHTCAFSDALNTVNINVGVHEEDGTFECKIVLFTELSKKTHEYEGELRIDTRDIPFYESLKDVSKWWETFKKYKTAFVPEAARQPMYSTWYSFHQELKDYEIEKQCSIAKKLGCEAVIVDDGWQTEDNNRGYAYCGDWKVSSKRISDMKEHVKRVHDMGLKYLLWYSVPFVGLYSEVWNRFKDKLLGYDEILKTGVLDPRYPEVREYLISIYENAVAEWDLDGLKLDFVDEFDLPYDKKDNYNEFMDFESVQEAVDCLLSSVIEKLRFIKPDIMIEFRQRYIGPYMRKYGNMFRVTDCPNDPITNRIGSMDIRLLCGNTAAHSDMLMWNTDDTVESAALQFINILFSVPQLSMRFENLPQEHFKMISFWLRFWKQHRDVLLDGRLIPYYPALNYPVIVSSTEEQYLAAVYADFVVHLGKEANKNIILVNGTLKNKLYVEIENDLGHRKMEVLNCMGEVVKKENINLGKGVLIVDIPVSGIAYIK</sequence>
<dbReference type="InterPro" id="IPR050985">
    <property type="entry name" value="Alpha-glycosidase_related"/>
</dbReference>